<reference evidence="3 4" key="1">
    <citation type="submission" date="2023-05" db="EMBL/GenBank/DDBJ databases">
        <title>Lithophilousrod everest ZFBP1038 complete genpme.</title>
        <authorList>
            <person name="Tian M."/>
        </authorList>
    </citation>
    <scope>NUCLEOTIDE SEQUENCE [LARGE SCALE GENOMIC DNA]</scope>
    <source>
        <strain evidence="3 4">ZFBP1038</strain>
    </source>
</reference>
<feature type="transmembrane region" description="Helical" evidence="2">
    <location>
        <begin position="21"/>
        <end position="44"/>
    </location>
</feature>
<accession>A0ABY8QWN7</accession>
<evidence type="ECO:0000313" key="4">
    <source>
        <dbReference type="Proteomes" id="UP001209083"/>
    </source>
</evidence>
<feature type="transmembrane region" description="Helical" evidence="2">
    <location>
        <begin position="50"/>
        <end position="71"/>
    </location>
</feature>
<evidence type="ECO:0000313" key="3">
    <source>
        <dbReference type="EMBL" id="WGW12794.1"/>
    </source>
</evidence>
<feature type="region of interest" description="Disordered" evidence="1">
    <location>
        <begin position="79"/>
        <end position="113"/>
    </location>
</feature>
<dbReference type="RefSeq" id="WP_349639600.1">
    <property type="nucleotide sequence ID" value="NZ_CP090958.1"/>
</dbReference>
<keyword evidence="2" id="KW-1133">Transmembrane helix</keyword>
<proteinExistence type="predicted"/>
<feature type="compositionally biased region" description="Basic and acidic residues" evidence="1">
    <location>
        <begin position="79"/>
        <end position="90"/>
    </location>
</feature>
<keyword evidence="4" id="KW-1185">Reference proteome</keyword>
<evidence type="ECO:0000256" key="1">
    <source>
        <dbReference type="SAM" id="MobiDB-lite"/>
    </source>
</evidence>
<keyword evidence="2" id="KW-0472">Membrane</keyword>
<gene>
    <name evidence="3" type="ORF">LWF01_03195</name>
</gene>
<evidence type="ECO:0000256" key="2">
    <source>
        <dbReference type="SAM" id="Phobius"/>
    </source>
</evidence>
<keyword evidence="2" id="KW-0812">Transmembrane</keyword>
<name>A0ABY8QWN7_9MICO</name>
<dbReference type="EMBL" id="CP090958">
    <property type="protein sequence ID" value="WGW12794.1"/>
    <property type="molecule type" value="Genomic_DNA"/>
</dbReference>
<sequence length="113" mass="11933">MPQTNSFNPSKPSKSSSSISVIGVVVGLVLFAAGLYAMGTAFAYENLGLPIFAAGIVLVSLAYLLPMHIFVRIDGQHTDHRDVRGADGRTSRFNGVGVDVYSPANAPQQVSSH</sequence>
<protein>
    <submittedName>
        <fullName evidence="3">Uncharacterized protein</fullName>
    </submittedName>
</protein>
<organism evidence="3 4">
    <name type="scientific">Saxibacter everestensis</name>
    <dbReference type="NCBI Taxonomy" id="2909229"/>
    <lineage>
        <taxon>Bacteria</taxon>
        <taxon>Bacillati</taxon>
        <taxon>Actinomycetota</taxon>
        <taxon>Actinomycetes</taxon>
        <taxon>Micrococcales</taxon>
        <taxon>Brevibacteriaceae</taxon>
        <taxon>Saxibacter</taxon>
    </lineage>
</organism>
<dbReference type="Proteomes" id="UP001209083">
    <property type="component" value="Chromosome"/>
</dbReference>